<dbReference type="Proteomes" id="UP000199226">
    <property type="component" value="Unassembled WGS sequence"/>
</dbReference>
<reference evidence="2" key="1">
    <citation type="submission" date="2016-10" db="EMBL/GenBank/DDBJ databases">
        <authorList>
            <person name="Varghese N."/>
            <person name="Submissions S."/>
        </authorList>
    </citation>
    <scope>NUCLEOTIDE SEQUENCE [LARGE SCALE GENOMIC DNA]</scope>
    <source>
        <strain evidence="2">DSM 24536</strain>
    </source>
</reference>
<name>A0A1G9VCC5_9SPHI</name>
<evidence type="ECO:0000313" key="1">
    <source>
        <dbReference type="EMBL" id="SDM69819.1"/>
    </source>
</evidence>
<dbReference type="AlphaFoldDB" id="A0A1G9VCC5"/>
<organism evidence="1 2">
    <name type="scientific">Daejeonella rubra</name>
    <dbReference type="NCBI Taxonomy" id="990371"/>
    <lineage>
        <taxon>Bacteria</taxon>
        <taxon>Pseudomonadati</taxon>
        <taxon>Bacteroidota</taxon>
        <taxon>Sphingobacteriia</taxon>
        <taxon>Sphingobacteriales</taxon>
        <taxon>Sphingobacteriaceae</taxon>
        <taxon>Daejeonella</taxon>
    </lineage>
</organism>
<protein>
    <submittedName>
        <fullName evidence="1">Uncharacterized protein</fullName>
    </submittedName>
</protein>
<dbReference type="EMBL" id="FNHH01000020">
    <property type="protein sequence ID" value="SDM69819.1"/>
    <property type="molecule type" value="Genomic_DNA"/>
</dbReference>
<sequence>MNKYFGDFAAKLRTEPLKTPLNVDGTGEMSKFYEIFNELKDCNFDSFEIERKTSEIPMIDVEVNDLNFLAGKIGAANSG</sequence>
<gene>
    <name evidence="1" type="ORF">SAMN05421813_12020</name>
</gene>
<keyword evidence="2" id="KW-1185">Reference proteome</keyword>
<evidence type="ECO:0000313" key="2">
    <source>
        <dbReference type="Proteomes" id="UP000199226"/>
    </source>
</evidence>
<accession>A0A1G9VCC5</accession>
<proteinExistence type="predicted"/>